<keyword evidence="1" id="KW-0732">Signal</keyword>
<keyword evidence="4" id="KW-1185">Reference proteome</keyword>
<comment type="caution">
    <text evidence="3">The sequence shown here is derived from an EMBL/GenBank/DDBJ whole genome shotgun (WGS) entry which is preliminary data.</text>
</comment>
<dbReference type="Gene3D" id="2.170.140.10">
    <property type="entry name" value="Chitin binding domain"/>
    <property type="match status" value="3"/>
</dbReference>
<dbReference type="Pfam" id="PF01607">
    <property type="entry name" value="CBM_14"/>
    <property type="match status" value="3"/>
</dbReference>
<proteinExistence type="predicted"/>
<reference evidence="3" key="1">
    <citation type="submission" date="2020-07" db="EMBL/GenBank/DDBJ databases">
        <authorList>
            <person name="Nazaruddin N."/>
        </authorList>
    </citation>
    <scope>NUCLEOTIDE SEQUENCE</scope>
</reference>
<feature type="domain" description="Chitin-binding type-2" evidence="2">
    <location>
        <begin position="204"/>
        <end position="264"/>
    </location>
</feature>
<dbReference type="OrthoDB" id="8179045at2759"/>
<dbReference type="Proteomes" id="UP000752696">
    <property type="component" value="Unassembled WGS sequence"/>
</dbReference>
<evidence type="ECO:0000256" key="1">
    <source>
        <dbReference type="SAM" id="SignalP"/>
    </source>
</evidence>
<gene>
    <name evidence="3" type="ORF">MHI_LOCUS76635</name>
</gene>
<feature type="domain" description="Chitin-binding type-2" evidence="2">
    <location>
        <begin position="27"/>
        <end position="87"/>
    </location>
</feature>
<feature type="domain" description="Chitin-binding type-2" evidence="2">
    <location>
        <begin position="139"/>
        <end position="200"/>
    </location>
</feature>
<dbReference type="AlphaFoldDB" id="A0A6V7GX04"/>
<dbReference type="SMART" id="SM00494">
    <property type="entry name" value="ChtBD2"/>
    <property type="match status" value="3"/>
</dbReference>
<dbReference type="InterPro" id="IPR002557">
    <property type="entry name" value="Chitin-bd_dom"/>
</dbReference>
<dbReference type="PROSITE" id="PS50940">
    <property type="entry name" value="CHIT_BIND_II"/>
    <property type="match status" value="3"/>
</dbReference>
<dbReference type="PANTHER" id="PTHR20987:SF0">
    <property type="entry name" value="CHITIN-BINDING TYPE-2 DOMAIN-CONTAINING PROTEIN-RELATED"/>
    <property type="match status" value="1"/>
</dbReference>
<accession>A0A6V7GX04</accession>
<dbReference type="GO" id="GO:0005576">
    <property type="term" value="C:extracellular region"/>
    <property type="evidence" value="ECO:0007669"/>
    <property type="project" value="InterPro"/>
</dbReference>
<dbReference type="GO" id="GO:0008061">
    <property type="term" value="F:chitin binding"/>
    <property type="evidence" value="ECO:0007669"/>
    <property type="project" value="InterPro"/>
</dbReference>
<name>A0A6V7GX04_9HYME</name>
<protein>
    <recommendedName>
        <fullName evidence="2">Chitin-binding type-2 domain-containing protein</fullName>
    </recommendedName>
</protein>
<dbReference type="EMBL" id="CAJDYZ010001416">
    <property type="protein sequence ID" value="CAD1468847.1"/>
    <property type="molecule type" value="Genomic_DNA"/>
</dbReference>
<feature type="chain" id="PRO_5028258950" description="Chitin-binding type-2 domain-containing protein" evidence="1">
    <location>
        <begin position="23"/>
        <end position="266"/>
    </location>
</feature>
<evidence type="ECO:0000313" key="3">
    <source>
        <dbReference type="EMBL" id="CAD1468847.1"/>
    </source>
</evidence>
<dbReference type="SUPFAM" id="SSF57625">
    <property type="entry name" value="Invertebrate chitin-binding proteins"/>
    <property type="match status" value="4"/>
</dbReference>
<dbReference type="PANTHER" id="PTHR20987">
    <property type="entry name" value="CHITIN-BINDING TYPE-2 DOMAIN-CONTAINING PROTEIN-RELATED"/>
    <property type="match status" value="1"/>
</dbReference>
<dbReference type="InterPro" id="IPR036508">
    <property type="entry name" value="Chitin-bd_dom_sf"/>
</dbReference>
<organism evidence="3 4">
    <name type="scientific">Heterotrigona itama</name>
    <dbReference type="NCBI Taxonomy" id="395501"/>
    <lineage>
        <taxon>Eukaryota</taxon>
        <taxon>Metazoa</taxon>
        <taxon>Ecdysozoa</taxon>
        <taxon>Arthropoda</taxon>
        <taxon>Hexapoda</taxon>
        <taxon>Insecta</taxon>
        <taxon>Pterygota</taxon>
        <taxon>Neoptera</taxon>
        <taxon>Endopterygota</taxon>
        <taxon>Hymenoptera</taxon>
        <taxon>Apocrita</taxon>
        <taxon>Aculeata</taxon>
        <taxon>Apoidea</taxon>
        <taxon>Anthophila</taxon>
        <taxon>Apidae</taxon>
        <taxon>Heterotrigona</taxon>
    </lineage>
</organism>
<evidence type="ECO:0000259" key="2">
    <source>
        <dbReference type="PROSITE" id="PS50940"/>
    </source>
</evidence>
<evidence type="ECO:0000313" key="4">
    <source>
        <dbReference type="Proteomes" id="UP000752696"/>
    </source>
</evidence>
<feature type="signal peptide" evidence="1">
    <location>
        <begin position="1"/>
        <end position="22"/>
    </location>
</feature>
<sequence length="266" mass="29410">MNIFFVVIGIVAIFNSIPTGLSLLPSNRKCTTMGPIAINDAECRKYYICVYDKTGSLVPYDTSCPASMVFDPSVKNCVSFTNFVCKTTSTTTTPRLIRELCNGRFPVIGDRSCQYYNFCYKNDVTTLKCPNKLIFNPATQKCCTTIGPTAIDDPECRKYYICDYDNTGALVSYDTSCPASMVFDPSVKNCVSSAGFICKSTTPATPCNGRFRIEGDTTCTQYYFCYTDSVTTIKYNLTCPNNLKFNPITQKCVSPCTNPNTCPPCP</sequence>